<sequence length="151" mass="16524">MTYLSVTRKIIASKTITTSTILLPECHEPRTRKRHSFMANPLETLKSKLLSLNGARNPQRRPPDGSLRTGKPVCTRKAAPSGHKPKRAGGIPSMACSLLRVRSGLPLAPDVNSSDSSSSRVLPSNVWPLKTFSFTPPSLLDFPFLLYLSLS</sequence>
<gene>
    <name evidence="2" type="ORF">PtA15_9A105</name>
</gene>
<reference evidence="2" key="1">
    <citation type="submission" date="2022-10" db="EMBL/GenBank/DDBJ databases">
        <title>Puccinia triticina Genome sequencing and assembly.</title>
        <authorList>
            <person name="Li C."/>
        </authorList>
    </citation>
    <scope>NUCLEOTIDE SEQUENCE</scope>
    <source>
        <strain evidence="2">Pt15</strain>
    </source>
</reference>
<dbReference type="GeneID" id="77813174"/>
<proteinExistence type="predicted"/>
<dbReference type="Proteomes" id="UP001164743">
    <property type="component" value="Chromosome 9A"/>
</dbReference>
<accession>A0ABY7CW18</accession>
<dbReference type="EMBL" id="CP110429">
    <property type="protein sequence ID" value="WAQ87980.1"/>
    <property type="molecule type" value="Genomic_DNA"/>
</dbReference>
<evidence type="ECO:0000313" key="3">
    <source>
        <dbReference type="Proteomes" id="UP001164743"/>
    </source>
</evidence>
<keyword evidence="3" id="KW-1185">Reference proteome</keyword>
<protein>
    <submittedName>
        <fullName evidence="2">Uncharacterized protein</fullName>
    </submittedName>
</protein>
<name>A0ABY7CW18_9BASI</name>
<evidence type="ECO:0000313" key="2">
    <source>
        <dbReference type="EMBL" id="WAQ87980.1"/>
    </source>
</evidence>
<organism evidence="2 3">
    <name type="scientific">Puccinia triticina</name>
    <dbReference type="NCBI Taxonomy" id="208348"/>
    <lineage>
        <taxon>Eukaryota</taxon>
        <taxon>Fungi</taxon>
        <taxon>Dikarya</taxon>
        <taxon>Basidiomycota</taxon>
        <taxon>Pucciniomycotina</taxon>
        <taxon>Pucciniomycetes</taxon>
        <taxon>Pucciniales</taxon>
        <taxon>Pucciniaceae</taxon>
        <taxon>Puccinia</taxon>
    </lineage>
</organism>
<dbReference type="RefSeq" id="XP_053023535.1">
    <property type="nucleotide sequence ID" value="XM_053172279.1"/>
</dbReference>
<evidence type="ECO:0000256" key="1">
    <source>
        <dbReference type="SAM" id="MobiDB-lite"/>
    </source>
</evidence>
<feature type="region of interest" description="Disordered" evidence="1">
    <location>
        <begin position="50"/>
        <end position="91"/>
    </location>
</feature>